<feature type="region of interest" description="Disordered" evidence="1">
    <location>
        <begin position="1288"/>
        <end position="1367"/>
    </location>
</feature>
<accession>A0A6A7C3S1</accession>
<evidence type="ECO:0000256" key="1">
    <source>
        <dbReference type="SAM" id="MobiDB-lite"/>
    </source>
</evidence>
<feature type="compositionally biased region" description="Polar residues" evidence="1">
    <location>
        <begin position="258"/>
        <end position="268"/>
    </location>
</feature>
<dbReference type="PANTHER" id="PTHR42105">
    <property type="entry name" value="DIM2-ASSOCIATED PROTEIN 1"/>
    <property type="match status" value="1"/>
</dbReference>
<feature type="compositionally biased region" description="Basic and acidic residues" evidence="1">
    <location>
        <begin position="333"/>
        <end position="354"/>
    </location>
</feature>
<feature type="compositionally biased region" description="Basic and acidic residues" evidence="1">
    <location>
        <begin position="516"/>
        <end position="525"/>
    </location>
</feature>
<reference evidence="2" key="1">
    <citation type="journal article" date="2020" name="Stud. Mycol.">
        <title>101 Dothideomycetes genomes: a test case for predicting lifestyles and emergence of pathogens.</title>
        <authorList>
            <person name="Haridas S."/>
            <person name="Albert R."/>
            <person name="Binder M."/>
            <person name="Bloem J."/>
            <person name="Labutti K."/>
            <person name="Salamov A."/>
            <person name="Andreopoulos B."/>
            <person name="Baker S."/>
            <person name="Barry K."/>
            <person name="Bills G."/>
            <person name="Bluhm B."/>
            <person name="Cannon C."/>
            <person name="Castanera R."/>
            <person name="Culley D."/>
            <person name="Daum C."/>
            <person name="Ezra D."/>
            <person name="Gonzalez J."/>
            <person name="Henrissat B."/>
            <person name="Kuo A."/>
            <person name="Liang C."/>
            <person name="Lipzen A."/>
            <person name="Lutzoni F."/>
            <person name="Magnuson J."/>
            <person name="Mondo S."/>
            <person name="Nolan M."/>
            <person name="Ohm R."/>
            <person name="Pangilinan J."/>
            <person name="Park H.-J."/>
            <person name="Ramirez L."/>
            <person name="Alfaro M."/>
            <person name="Sun H."/>
            <person name="Tritt A."/>
            <person name="Yoshinaga Y."/>
            <person name="Zwiers L.-H."/>
            <person name="Turgeon B."/>
            <person name="Goodwin S."/>
            <person name="Spatafora J."/>
            <person name="Crous P."/>
            <person name="Grigoriev I."/>
        </authorList>
    </citation>
    <scope>NUCLEOTIDE SEQUENCE</scope>
    <source>
        <strain evidence="2">CBS 480.64</strain>
    </source>
</reference>
<feature type="compositionally biased region" description="Low complexity" evidence="1">
    <location>
        <begin position="1296"/>
        <end position="1314"/>
    </location>
</feature>
<feature type="compositionally biased region" description="Polar residues" evidence="1">
    <location>
        <begin position="642"/>
        <end position="654"/>
    </location>
</feature>
<keyword evidence="3" id="KW-1185">Reference proteome</keyword>
<feature type="compositionally biased region" description="Polar residues" evidence="1">
    <location>
        <begin position="131"/>
        <end position="142"/>
    </location>
</feature>
<sequence length="1421" mass="155077">MGLSGRKLPLPAPTESMDDDTATNLTSRSTFEIPEDGRPLTVSTRGLAPKDARPGHRRQKSQTSLLIEYFEAAKTGDKAKSRPSVRVRVSPSSKKSRHDAVQVTSIGKDRKPSYTRRISLGGNRNVDVESAQLSHSSESNLSGRPPVEIEFLNNPSEVSTGKSSRGLLYAPTESNVSSMPPDSILDGSLVSERSRSFVGGKSPSHVEAKRSSYTEAKSMPSSVENQVGDAHMLKAPVDDRGRSTSRDRVTQKVMEKLAQSSGKATSSEQRYEQDVDAEGYPIKNHSWRKSHGDSEAFTNGSQVSAASQKSHASENQRLLRLVEDTIKRDILPEISAIKDEKQAPKAMLPEEGKRSQAVLTEEGKRSRKSSSYGNLSKPKVVLNKDGDDPGTVLSRGDSERKGDSERRKSRKSSKGSYEERPSSRRSSARHASGHSLRDDVAAAGLATAALKHHDSRESTRKHNRSRTSSHGESVETLGRTKEIPPMPMASAINESEVTRGSIISSSSGLEQTVRSPIREVSRKTVGEALSPASSRTPLNSPGRALGMSHPNYLVESPSSAISQKAQMAALTAAGLDAPVTKGDAHVNADGYGFPMATPSQSVSSLKQRYENDPLMPQSGPKTPRSLAAPSRDSIRSPRSSPTTQRLAQSRQQSLEPAFAREGTPGTPQGNVDEWYEKQHELNDHYRHSMEHSTNRDSYLTNPYPEDGHDFVSPGPSPMFQDIKGLTANPVFGMHAAVESNVASLIEPSNLSSNLHSPADSPNKVQGSFADRARELGQGSPGSYEDISQDRWASISKHARTLSDSPVKSVGDEVPVMSSSPLAASTRPDMGYIDERSEKSSKRSAQGIVKRAAESRSNTPTVQADDRSEGASTPRAKYSKDDMAEYHRAMNVSSPPGLRTKPLSADISPSKSSEKIASQDIVALMDHLTVRDAQRNARDTEILVTLVRSATEMRQSFDEMKRFIVEQDRLIMQNTDRDAEQTVQKVLGGPRPQPTGVRTPRQDSQEDIRVKRRGVLRRALKGLTAGGKKSDDLARIEDLLMQILDNVEDLKQGTGSERGGSRQSVESDYRQPPMQMPMSSRLPPSARPAPILAPDKMYDRQFHSGYDGRRDSPSRISTVAEGDEEELTPDEDRLLRNQAGFNDRLLTPTQENYRYSQHSANYRGVPEDASHHRQKSSESSAPKVSRWSKTTTSSDPYNMPDGARSNPSLAESIPRDDVRSQASGIARTPSPLIPSEVSYRYEDDELSPASPGELTLDDPKYQSVRNSLQLQHPQPRQGSTGRHQNTLEHRAQDYDDPSTITTTTGSDLSQTTTSDFDPATWGSSGTAALARTRVPPTEPMDQEPLVPPKPDPVEEFEPQYSNSGFSKGGYYGSPFGSGHLLEPIQEVSPEPSLVDVATSRKVAGPRPAPTGSGTLRRKPIGM</sequence>
<feature type="region of interest" description="Disordered" evidence="1">
    <location>
        <begin position="1049"/>
        <end position="1132"/>
    </location>
</feature>
<feature type="region of interest" description="Disordered" evidence="1">
    <location>
        <begin position="798"/>
        <end position="876"/>
    </location>
</feature>
<feature type="compositionally biased region" description="Polar residues" evidence="1">
    <location>
        <begin position="213"/>
        <end position="225"/>
    </location>
</feature>
<dbReference type="EMBL" id="MU005973">
    <property type="protein sequence ID" value="KAF2861358.1"/>
    <property type="molecule type" value="Genomic_DNA"/>
</dbReference>
<feature type="region of interest" description="Disordered" evidence="1">
    <location>
        <begin position="1162"/>
        <end position="1235"/>
    </location>
</feature>
<feature type="compositionally biased region" description="Basic and acidic residues" evidence="1">
    <location>
        <begin position="236"/>
        <end position="255"/>
    </location>
</feature>
<feature type="compositionally biased region" description="Polar residues" evidence="1">
    <location>
        <begin position="501"/>
        <end position="514"/>
    </location>
</feature>
<feature type="region of interest" description="Disordered" evidence="1">
    <location>
        <begin position="687"/>
        <end position="714"/>
    </location>
</feature>
<feature type="region of interest" description="Disordered" evidence="1">
    <location>
        <begin position="610"/>
        <end position="671"/>
    </location>
</feature>
<name>A0A6A7C3S1_9PEZI</name>
<feature type="region of interest" description="Disordered" evidence="1">
    <location>
        <begin position="1396"/>
        <end position="1421"/>
    </location>
</feature>
<feature type="compositionally biased region" description="Polar residues" evidence="1">
    <location>
        <begin position="296"/>
        <end position="316"/>
    </location>
</feature>
<feature type="compositionally biased region" description="Polar residues" evidence="1">
    <location>
        <begin position="1176"/>
        <end position="1195"/>
    </location>
</feature>
<dbReference type="OrthoDB" id="5382102at2759"/>
<proteinExistence type="predicted"/>
<dbReference type="PANTHER" id="PTHR42105:SF1">
    <property type="entry name" value="TRANSALDOLASE"/>
    <property type="match status" value="1"/>
</dbReference>
<gene>
    <name evidence="2" type="ORF">K470DRAFT_269974</name>
</gene>
<evidence type="ECO:0000313" key="3">
    <source>
        <dbReference type="Proteomes" id="UP000799421"/>
    </source>
</evidence>
<organism evidence="2 3">
    <name type="scientific">Piedraia hortae CBS 480.64</name>
    <dbReference type="NCBI Taxonomy" id="1314780"/>
    <lineage>
        <taxon>Eukaryota</taxon>
        <taxon>Fungi</taxon>
        <taxon>Dikarya</taxon>
        <taxon>Ascomycota</taxon>
        <taxon>Pezizomycotina</taxon>
        <taxon>Dothideomycetes</taxon>
        <taxon>Dothideomycetidae</taxon>
        <taxon>Capnodiales</taxon>
        <taxon>Piedraiaceae</taxon>
        <taxon>Piedraia</taxon>
    </lineage>
</organism>
<feature type="compositionally biased region" description="Basic and acidic residues" evidence="1">
    <location>
        <begin position="451"/>
        <end position="460"/>
    </location>
</feature>
<feature type="compositionally biased region" description="Low complexity" evidence="1">
    <location>
        <begin position="82"/>
        <end position="93"/>
    </location>
</feature>
<feature type="region of interest" description="Disordered" evidence="1">
    <location>
        <begin position="891"/>
        <end position="911"/>
    </location>
</feature>
<feature type="compositionally biased region" description="Basic and acidic residues" evidence="1">
    <location>
        <begin position="396"/>
        <end position="406"/>
    </location>
</feature>
<feature type="region of interest" description="Disordered" evidence="1">
    <location>
        <begin position="333"/>
        <end position="543"/>
    </location>
</feature>
<feature type="region of interest" description="Disordered" evidence="1">
    <location>
        <begin position="1"/>
        <end position="316"/>
    </location>
</feature>
<evidence type="ECO:0000313" key="2">
    <source>
        <dbReference type="EMBL" id="KAF2861358.1"/>
    </source>
</evidence>
<feature type="compositionally biased region" description="Polar residues" evidence="1">
    <location>
        <begin position="153"/>
        <end position="163"/>
    </location>
</feature>
<dbReference type="Proteomes" id="UP000799421">
    <property type="component" value="Unassembled WGS sequence"/>
</dbReference>
<feature type="compositionally biased region" description="Low complexity" evidence="1">
    <location>
        <begin position="1075"/>
        <end position="1093"/>
    </location>
</feature>
<protein>
    <submittedName>
        <fullName evidence="2">Uncharacterized protein</fullName>
    </submittedName>
</protein>
<feature type="compositionally biased region" description="Basic and acidic residues" evidence="1">
    <location>
        <begin position="1095"/>
        <end position="1112"/>
    </location>
</feature>